<evidence type="ECO:0000313" key="2">
    <source>
        <dbReference type="Proteomes" id="UP000528286"/>
    </source>
</evidence>
<comment type="caution">
    <text evidence="1">The sequence shown here is derived from an EMBL/GenBank/DDBJ whole genome shotgun (WGS) entry which is preliminary data.</text>
</comment>
<dbReference type="AlphaFoldDB" id="A0A7W6NKK9"/>
<evidence type="ECO:0000313" key="1">
    <source>
        <dbReference type="EMBL" id="MBB4064644.1"/>
    </source>
</evidence>
<reference evidence="1 2" key="1">
    <citation type="submission" date="2020-08" db="EMBL/GenBank/DDBJ databases">
        <title>Genomic Encyclopedia of Type Strains, Phase IV (KMG-IV): sequencing the most valuable type-strain genomes for metagenomic binning, comparative biology and taxonomic classification.</title>
        <authorList>
            <person name="Goeker M."/>
        </authorList>
    </citation>
    <scope>NUCLEOTIDE SEQUENCE [LARGE SCALE GENOMIC DNA]</scope>
    <source>
        <strain evidence="1 2">DSM 29853</strain>
    </source>
</reference>
<dbReference type="RefSeq" id="WP_183365898.1">
    <property type="nucleotide sequence ID" value="NZ_JACIEZ010000003.1"/>
</dbReference>
<protein>
    <submittedName>
        <fullName evidence="1">Uncharacterized protein</fullName>
    </submittedName>
</protein>
<accession>A0A7W6NKK9</accession>
<keyword evidence="2" id="KW-1185">Reference proteome</keyword>
<proteinExistence type="predicted"/>
<name>A0A7W6NKK9_9HYPH</name>
<sequence>MAEITSDLMYELLKGMQGNLSLMRSDIRDVKQEINAMRGTMVSMQQDIHDIYGILFQHGDCLDRIEWRLDLRELAEAGVPFDYSG</sequence>
<dbReference type="Proteomes" id="UP000528286">
    <property type="component" value="Unassembled WGS sequence"/>
</dbReference>
<dbReference type="EMBL" id="JACIEZ010000003">
    <property type="protein sequence ID" value="MBB4064644.1"/>
    <property type="molecule type" value="Genomic_DNA"/>
</dbReference>
<gene>
    <name evidence="1" type="ORF">GGR23_001831</name>
</gene>
<organism evidence="1 2">
    <name type="scientific">Gellertiella hungarica</name>
    <dbReference type="NCBI Taxonomy" id="1572859"/>
    <lineage>
        <taxon>Bacteria</taxon>
        <taxon>Pseudomonadati</taxon>
        <taxon>Pseudomonadota</taxon>
        <taxon>Alphaproteobacteria</taxon>
        <taxon>Hyphomicrobiales</taxon>
        <taxon>Rhizobiaceae</taxon>
        <taxon>Gellertiella</taxon>
    </lineage>
</organism>